<gene>
    <name evidence="1" type="ORF">NX784_28775</name>
</gene>
<sequence>GRPTTLIMMNSEKLKHCQICGRALDNPADRLSTDCGGDCWGCVGVIEAEMGDPESLAKVPKEFALGLRPDWIDPVGP</sequence>
<protein>
    <submittedName>
        <fullName evidence="1">Uncharacterized protein</fullName>
    </submittedName>
</protein>
<keyword evidence="2" id="KW-1185">Reference proteome</keyword>
<dbReference type="EMBL" id="JANUGW010000068">
    <property type="protein sequence ID" value="MCS0585574.1"/>
    <property type="molecule type" value="Genomic_DNA"/>
</dbReference>
<evidence type="ECO:0000313" key="2">
    <source>
        <dbReference type="Proteomes" id="UP001204151"/>
    </source>
</evidence>
<name>A0ABT2A128_9BURK</name>
<dbReference type="Proteomes" id="UP001204151">
    <property type="component" value="Unassembled WGS sequence"/>
</dbReference>
<reference evidence="1 2" key="1">
    <citation type="submission" date="2022-08" db="EMBL/GenBank/DDBJ databases">
        <title>Reclassification of Massilia species as members of the genera Telluria, Duganella, Pseudoduganella, Mokoshia gen. nov. and Zemynaea gen. nov. using orthogonal and non-orthogonal genome-based approaches.</title>
        <authorList>
            <person name="Bowman J.P."/>
        </authorList>
    </citation>
    <scope>NUCLEOTIDE SEQUENCE [LARGE SCALE GENOMIC DNA]</scope>
    <source>
        <strain evidence="1 2">JCM 31316</strain>
    </source>
</reference>
<dbReference type="RefSeq" id="WP_258820092.1">
    <property type="nucleotide sequence ID" value="NZ_JANUGW010000068.1"/>
</dbReference>
<proteinExistence type="predicted"/>
<comment type="caution">
    <text evidence="1">The sequence shown here is derived from an EMBL/GenBank/DDBJ whole genome shotgun (WGS) entry which is preliminary data.</text>
</comment>
<accession>A0ABT2A128</accession>
<feature type="non-terminal residue" evidence="1">
    <location>
        <position position="1"/>
    </location>
</feature>
<evidence type="ECO:0000313" key="1">
    <source>
        <dbReference type="EMBL" id="MCS0585574.1"/>
    </source>
</evidence>
<organism evidence="1 2">
    <name type="scientific">Massilia pinisoli</name>
    <dbReference type="NCBI Taxonomy" id="1772194"/>
    <lineage>
        <taxon>Bacteria</taxon>
        <taxon>Pseudomonadati</taxon>
        <taxon>Pseudomonadota</taxon>
        <taxon>Betaproteobacteria</taxon>
        <taxon>Burkholderiales</taxon>
        <taxon>Oxalobacteraceae</taxon>
        <taxon>Telluria group</taxon>
        <taxon>Massilia</taxon>
    </lineage>
</organism>